<dbReference type="Gene3D" id="3.30.40.10">
    <property type="entry name" value="Zinc/RING finger domain, C3HC4 (zinc finger)"/>
    <property type="match status" value="1"/>
</dbReference>
<evidence type="ECO:0000256" key="3">
    <source>
        <dbReference type="ARBA" id="ARBA00004656"/>
    </source>
</evidence>
<dbReference type="RefSeq" id="XP_034232535.1">
    <property type="nucleotide sequence ID" value="XM_034376644.1"/>
</dbReference>
<feature type="transmembrane region" description="Helical" evidence="9">
    <location>
        <begin position="143"/>
        <end position="161"/>
    </location>
</feature>
<feature type="compositionally biased region" description="Polar residues" evidence="8">
    <location>
        <begin position="568"/>
        <end position="589"/>
    </location>
</feature>
<dbReference type="Pfam" id="PF12906">
    <property type="entry name" value="RINGv"/>
    <property type="match status" value="1"/>
</dbReference>
<dbReference type="GO" id="GO:0002376">
    <property type="term" value="P:immune system process"/>
    <property type="evidence" value="ECO:0007669"/>
    <property type="project" value="UniProtKB-KW"/>
</dbReference>
<feature type="compositionally biased region" description="Low complexity" evidence="8">
    <location>
        <begin position="412"/>
        <end position="421"/>
    </location>
</feature>
<evidence type="ECO:0000256" key="4">
    <source>
        <dbReference type="ARBA" id="ARBA00022723"/>
    </source>
</evidence>
<dbReference type="Proteomes" id="UP000515158">
    <property type="component" value="Unplaced"/>
</dbReference>
<keyword evidence="9" id="KW-0472">Membrane</keyword>
<keyword evidence="7" id="KW-0391">Immunity</keyword>
<evidence type="ECO:0000256" key="7">
    <source>
        <dbReference type="ARBA" id="ARBA00022859"/>
    </source>
</evidence>
<name>A0A6P8Y7E8_THRPL</name>
<evidence type="ECO:0000313" key="13">
    <source>
        <dbReference type="RefSeq" id="XP_034232543.1"/>
    </source>
</evidence>
<evidence type="ECO:0000256" key="6">
    <source>
        <dbReference type="ARBA" id="ARBA00022833"/>
    </source>
</evidence>
<protein>
    <submittedName>
        <fullName evidence="12 13">Uncharacterized protein LOC117640281</fullName>
    </submittedName>
</protein>
<keyword evidence="4" id="KW-0479">Metal-binding</keyword>
<feature type="region of interest" description="Disordered" evidence="8">
    <location>
        <begin position="277"/>
        <end position="301"/>
    </location>
</feature>
<dbReference type="SMART" id="SM00744">
    <property type="entry name" value="RINGv"/>
    <property type="match status" value="1"/>
</dbReference>
<dbReference type="InterPro" id="IPR011016">
    <property type="entry name" value="Znf_RING-CH"/>
</dbReference>
<sequence length="601" mass="66188">MRKATRAQCAMPVQQISVNPVEWGKEIPHGMDEAPEWREAILALSGNPVPPERCMSQASTLSNSYDICRICHCEGERDAPLIAPCYCSGSLRYVHQACLQQWIKSSDIRACELCKFQFVMYSKIKPIMQWEQLELSALERRKLLCMVLFHTAALSCVLWSLHVLIDGTLEEINKGYLEWSLWTKLIGVTAVFSGGVAYIFHQGKAYCALCRRWRAFNRVIYVQNAPEKIALEAHQNSALSQTQCVESANSLLGSGGCCGVETESALADNRDNLHERSASIDLHQDPATSTSHSSKSDGSICKQDSIQEKRMWFRSSSIYGSKDNLGAISKSGSLSNDDISITSYDELSHNCLRPSGNSIHEDMEPLPPPAAFVDIATNTELVYENEKLDMKTSCKSSSSASGSPVLPPDNLSKSCSSSRVSLNKFPEQTPVPSQSTAIPASSDTVQEVNVDIKVNRGLMVGSGLTYGRPTRVGYPYLLSTFHPLIPQNLGVEKGRRSASSSSSSSEECVASLMRQQHVAHDSNTPKLQQTRPWTVGGPYFLQSTSYQQPDETWSHTTDDVRSERSGIRPSTTSSDSSNRFQCTSRSQSPLLAAAKSHPKPK</sequence>
<feature type="compositionally biased region" description="Polar residues" evidence="8">
    <location>
        <begin position="521"/>
        <end position="532"/>
    </location>
</feature>
<dbReference type="PROSITE" id="PS51292">
    <property type="entry name" value="ZF_RING_CH"/>
    <property type="match status" value="1"/>
</dbReference>
<proteinExistence type="predicted"/>
<dbReference type="GO" id="GO:0005768">
    <property type="term" value="C:endosome"/>
    <property type="evidence" value="ECO:0007669"/>
    <property type="project" value="UniProtKB-SubCell"/>
</dbReference>
<evidence type="ECO:0000313" key="11">
    <source>
        <dbReference type="Proteomes" id="UP000515158"/>
    </source>
</evidence>
<evidence type="ECO:0000256" key="8">
    <source>
        <dbReference type="SAM" id="MobiDB-lite"/>
    </source>
</evidence>
<evidence type="ECO:0000256" key="1">
    <source>
        <dbReference type="ARBA" id="ARBA00004127"/>
    </source>
</evidence>
<feature type="compositionally biased region" description="Polar residues" evidence="8">
    <location>
        <begin position="541"/>
        <end position="551"/>
    </location>
</feature>
<dbReference type="OrthoDB" id="264354at2759"/>
<feature type="compositionally biased region" description="Low complexity" evidence="8">
    <location>
        <begin position="289"/>
        <end position="299"/>
    </location>
</feature>
<dbReference type="InterPro" id="IPR013083">
    <property type="entry name" value="Znf_RING/FYVE/PHD"/>
</dbReference>
<evidence type="ECO:0000259" key="10">
    <source>
        <dbReference type="PROSITE" id="PS51292"/>
    </source>
</evidence>
<dbReference type="AlphaFoldDB" id="A0A6P8Y7E8"/>
<evidence type="ECO:0000256" key="9">
    <source>
        <dbReference type="SAM" id="Phobius"/>
    </source>
</evidence>
<dbReference type="PANTHER" id="PTHR45981">
    <property type="entry name" value="LD02310P"/>
    <property type="match status" value="1"/>
</dbReference>
<organism evidence="12">
    <name type="scientific">Thrips palmi</name>
    <name type="common">Melon thrips</name>
    <dbReference type="NCBI Taxonomy" id="161013"/>
    <lineage>
        <taxon>Eukaryota</taxon>
        <taxon>Metazoa</taxon>
        <taxon>Ecdysozoa</taxon>
        <taxon>Arthropoda</taxon>
        <taxon>Hexapoda</taxon>
        <taxon>Insecta</taxon>
        <taxon>Pterygota</taxon>
        <taxon>Neoptera</taxon>
        <taxon>Paraneoptera</taxon>
        <taxon>Thysanoptera</taxon>
        <taxon>Terebrantia</taxon>
        <taxon>Thripoidea</taxon>
        <taxon>Thripidae</taxon>
        <taxon>Thrips</taxon>
    </lineage>
</organism>
<evidence type="ECO:0000256" key="5">
    <source>
        <dbReference type="ARBA" id="ARBA00022771"/>
    </source>
</evidence>
<keyword evidence="9" id="KW-1133">Transmembrane helix</keyword>
<keyword evidence="6" id="KW-0862">Zinc</keyword>
<feature type="region of interest" description="Disordered" evidence="8">
    <location>
        <begin position="393"/>
        <end position="444"/>
    </location>
</feature>
<feature type="domain" description="RING-CH-type" evidence="10">
    <location>
        <begin position="60"/>
        <end position="121"/>
    </location>
</feature>
<comment type="subcellular location">
    <subcellularLocation>
        <location evidence="1">Endomembrane system</location>
        <topology evidence="1">Multi-pass membrane protein</topology>
    </subcellularLocation>
    <subcellularLocation>
        <location evidence="2">Endosome</location>
    </subcellularLocation>
    <subcellularLocation>
        <location evidence="3">Lysosome membrane</location>
    </subcellularLocation>
</comment>
<feature type="region of interest" description="Disordered" evidence="8">
    <location>
        <begin position="492"/>
        <end position="601"/>
    </location>
</feature>
<evidence type="ECO:0000313" key="12">
    <source>
        <dbReference type="RefSeq" id="XP_034232535.1"/>
    </source>
</evidence>
<keyword evidence="9" id="KW-0812">Transmembrane</keyword>
<gene>
    <name evidence="12 13" type="primary">LOC117640281</name>
</gene>
<keyword evidence="11" id="KW-1185">Reference proteome</keyword>
<feature type="compositionally biased region" description="Low complexity" evidence="8">
    <location>
        <begin position="393"/>
        <end position="403"/>
    </location>
</feature>
<dbReference type="GeneID" id="117640281"/>
<feature type="transmembrane region" description="Helical" evidence="9">
    <location>
        <begin position="181"/>
        <end position="201"/>
    </location>
</feature>
<feature type="compositionally biased region" description="Basic and acidic residues" evidence="8">
    <location>
        <begin position="552"/>
        <end position="566"/>
    </location>
</feature>
<dbReference type="SUPFAM" id="SSF57850">
    <property type="entry name" value="RING/U-box"/>
    <property type="match status" value="1"/>
</dbReference>
<accession>A0A6P8Y7E8</accession>
<dbReference type="RefSeq" id="XP_034232543.1">
    <property type="nucleotide sequence ID" value="XM_034376652.1"/>
</dbReference>
<dbReference type="KEGG" id="tpal:117640281"/>
<feature type="compositionally biased region" description="Polar residues" evidence="8">
    <location>
        <begin position="430"/>
        <end position="444"/>
    </location>
</feature>
<dbReference type="GO" id="GO:0008270">
    <property type="term" value="F:zinc ion binding"/>
    <property type="evidence" value="ECO:0007669"/>
    <property type="project" value="UniProtKB-KW"/>
</dbReference>
<keyword evidence="5" id="KW-0863">Zinc-finger</keyword>
<evidence type="ECO:0000256" key="2">
    <source>
        <dbReference type="ARBA" id="ARBA00004177"/>
    </source>
</evidence>
<reference evidence="12 13" key="1">
    <citation type="submission" date="2025-04" db="UniProtKB">
        <authorList>
            <consortium name="RefSeq"/>
        </authorList>
    </citation>
    <scope>IDENTIFICATION</scope>
    <source>
        <tissue evidence="12 13">Total insect</tissue>
    </source>
</reference>
<dbReference type="GO" id="GO:0005765">
    <property type="term" value="C:lysosomal membrane"/>
    <property type="evidence" value="ECO:0007669"/>
    <property type="project" value="UniProtKB-SubCell"/>
</dbReference>